<proteinExistence type="predicted"/>
<evidence type="ECO:0000256" key="1">
    <source>
        <dbReference type="SAM" id="MobiDB-lite"/>
    </source>
</evidence>
<dbReference type="AlphaFoldDB" id="A0A6S6WGX2"/>
<dbReference type="PANTHER" id="PTHR35896">
    <property type="entry name" value="IG-LIKE DOMAIN-CONTAINING PROTEIN"/>
    <property type="match status" value="1"/>
</dbReference>
<dbReference type="Proteomes" id="UP000472372">
    <property type="component" value="Chromosome 11"/>
</dbReference>
<keyword evidence="2" id="KW-0812">Transmembrane</keyword>
<gene>
    <name evidence="3" type="ORF">PTTW11_10761</name>
</gene>
<name>A0A6S6WGX2_9PLEO</name>
<protein>
    <submittedName>
        <fullName evidence="3">Uncharacterized protein</fullName>
    </submittedName>
</protein>
<evidence type="ECO:0000313" key="4">
    <source>
        <dbReference type="Proteomes" id="UP000472372"/>
    </source>
</evidence>
<evidence type="ECO:0000313" key="3">
    <source>
        <dbReference type="EMBL" id="CAE7215963.1"/>
    </source>
</evidence>
<feature type="transmembrane region" description="Helical" evidence="2">
    <location>
        <begin position="59"/>
        <end position="80"/>
    </location>
</feature>
<organism evidence="3 4">
    <name type="scientific">Pyrenophora teres f. teres</name>
    <dbReference type="NCBI Taxonomy" id="97479"/>
    <lineage>
        <taxon>Eukaryota</taxon>
        <taxon>Fungi</taxon>
        <taxon>Dikarya</taxon>
        <taxon>Ascomycota</taxon>
        <taxon>Pezizomycotina</taxon>
        <taxon>Dothideomycetes</taxon>
        <taxon>Pleosporomycetidae</taxon>
        <taxon>Pleosporales</taxon>
        <taxon>Pleosporineae</taxon>
        <taxon>Pleosporaceae</taxon>
        <taxon>Pyrenophora</taxon>
    </lineage>
</organism>
<dbReference type="PANTHER" id="PTHR35896:SF3">
    <property type="entry name" value="MAJOR FACILITATOR SUPERFAMILY TRANSPORTER"/>
    <property type="match status" value="1"/>
</dbReference>
<feature type="region of interest" description="Disordered" evidence="1">
    <location>
        <begin position="1"/>
        <end position="20"/>
    </location>
</feature>
<accession>A0A6S6WGX2</accession>
<dbReference type="EMBL" id="HG992987">
    <property type="protein sequence ID" value="CAE7215963.1"/>
    <property type="molecule type" value="Genomic_DNA"/>
</dbReference>
<reference evidence="3" key="1">
    <citation type="submission" date="2021-02" db="EMBL/GenBank/DDBJ databases">
        <authorList>
            <person name="Syme A R."/>
            <person name="Syme A R."/>
            <person name="Moolhuijzen P."/>
        </authorList>
    </citation>
    <scope>NUCLEOTIDE SEQUENCE</scope>
    <source>
        <strain evidence="3">W1-1</strain>
    </source>
</reference>
<keyword evidence="2" id="KW-1133">Transmembrane helix</keyword>
<sequence length="239" mass="26874">MKQDDSAPVHNDHPSTWNALPAYRGDSQGSGFAVTFNHQYESIDEKAAHTSIKTRQYRAIGIGVVFLLAVLAIGSAISILSQPTSTSMGECGRTPEQARANGCIFDLMMSGWVHPPCYPQELSDQFLRENSFAFFRDREGTQPMPEAEARLGNYKFVYTNGSFHYQHCSYIWAKQLRARTSKPYILDSQSRSVEHVQHCVQRTGSPNVTQYPLQTGTKLSRSTWKIDCIIGDREVHTAH</sequence>
<feature type="compositionally biased region" description="Basic and acidic residues" evidence="1">
    <location>
        <begin position="1"/>
        <end position="13"/>
    </location>
</feature>
<dbReference type="InterPro" id="IPR053008">
    <property type="entry name" value="Phomopsin_biosynth_assoc"/>
</dbReference>
<keyword evidence="2" id="KW-0472">Membrane</keyword>
<evidence type="ECO:0000256" key="2">
    <source>
        <dbReference type="SAM" id="Phobius"/>
    </source>
</evidence>